<dbReference type="InterPro" id="IPR023187">
    <property type="entry name" value="Tscrpt_reg_MarR-type_CS"/>
</dbReference>
<gene>
    <name evidence="5" type="ORF">ACFP1C_12640</name>
</gene>
<evidence type="ECO:0000313" key="5">
    <source>
        <dbReference type="EMBL" id="MFC6261782.1"/>
    </source>
</evidence>
<name>A0ABW1TIV5_9LACO</name>
<dbReference type="InterPro" id="IPR011991">
    <property type="entry name" value="ArsR-like_HTH"/>
</dbReference>
<keyword evidence="2" id="KW-0238">DNA-binding</keyword>
<evidence type="ECO:0000313" key="6">
    <source>
        <dbReference type="Proteomes" id="UP001596283"/>
    </source>
</evidence>
<dbReference type="Pfam" id="PF01047">
    <property type="entry name" value="MarR"/>
    <property type="match status" value="1"/>
</dbReference>
<dbReference type="PROSITE" id="PS50995">
    <property type="entry name" value="HTH_MARR_2"/>
    <property type="match status" value="1"/>
</dbReference>
<evidence type="ECO:0000256" key="3">
    <source>
        <dbReference type="ARBA" id="ARBA00023163"/>
    </source>
</evidence>
<accession>A0ABW1TIV5</accession>
<dbReference type="EMBL" id="JBHSSI010000078">
    <property type="protein sequence ID" value="MFC6261782.1"/>
    <property type="molecule type" value="Genomic_DNA"/>
</dbReference>
<dbReference type="InterPro" id="IPR036388">
    <property type="entry name" value="WH-like_DNA-bd_sf"/>
</dbReference>
<sequence>MSDESRDLLQSFGKLFQNREFLMVVGHQPGMGGHGGPNGGRGQMRLLQLLHHAKNGMTNADIAEILDIRPSSVSATISRLEDMGLVARVPSEADKRAVIVKLSDRGQEMFTQYDQRVDGLSEKIFGGLDADEQSDLERLLTKLNHQVGDLDWGDLNRRGNDWPHHGFGPHWF</sequence>
<dbReference type="InterPro" id="IPR039422">
    <property type="entry name" value="MarR/SlyA-like"/>
</dbReference>
<dbReference type="InterPro" id="IPR036390">
    <property type="entry name" value="WH_DNA-bd_sf"/>
</dbReference>
<dbReference type="InterPro" id="IPR000835">
    <property type="entry name" value="HTH_MarR-typ"/>
</dbReference>
<keyword evidence="1" id="KW-0805">Transcription regulation</keyword>
<comment type="caution">
    <text evidence="5">The sequence shown here is derived from an EMBL/GenBank/DDBJ whole genome shotgun (WGS) entry which is preliminary data.</text>
</comment>
<organism evidence="5 6">
    <name type="scientific">Levilactobacillus fujinensis</name>
    <dbReference type="NCBI Taxonomy" id="2486024"/>
    <lineage>
        <taxon>Bacteria</taxon>
        <taxon>Bacillati</taxon>
        <taxon>Bacillota</taxon>
        <taxon>Bacilli</taxon>
        <taxon>Lactobacillales</taxon>
        <taxon>Lactobacillaceae</taxon>
        <taxon>Levilactobacillus</taxon>
    </lineage>
</organism>
<dbReference type="SMART" id="SM00347">
    <property type="entry name" value="HTH_MARR"/>
    <property type="match status" value="1"/>
</dbReference>
<evidence type="ECO:0000259" key="4">
    <source>
        <dbReference type="PROSITE" id="PS50995"/>
    </source>
</evidence>
<dbReference type="Gene3D" id="1.10.10.10">
    <property type="entry name" value="Winged helix-like DNA-binding domain superfamily/Winged helix DNA-binding domain"/>
    <property type="match status" value="1"/>
</dbReference>
<dbReference type="RefSeq" id="WP_125685355.1">
    <property type="nucleotide sequence ID" value="NZ_JBHSSI010000078.1"/>
</dbReference>
<dbReference type="PANTHER" id="PTHR33164:SF43">
    <property type="entry name" value="HTH-TYPE TRANSCRIPTIONAL REPRESSOR YETL"/>
    <property type="match status" value="1"/>
</dbReference>
<proteinExistence type="predicted"/>
<dbReference type="PROSITE" id="PS01117">
    <property type="entry name" value="HTH_MARR_1"/>
    <property type="match status" value="1"/>
</dbReference>
<keyword evidence="6" id="KW-1185">Reference proteome</keyword>
<dbReference type="PANTHER" id="PTHR33164">
    <property type="entry name" value="TRANSCRIPTIONAL REGULATOR, MARR FAMILY"/>
    <property type="match status" value="1"/>
</dbReference>
<reference evidence="6" key="1">
    <citation type="journal article" date="2019" name="Int. J. Syst. Evol. Microbiol.">
        <title>The Global Catalogue of Microorganisms (GCM) 10K type strain sequencing project: providing services to taxonomists for standard genome sequencing and annotation.</title>
        <authorList>
            <consortium name="The Broad Institute Genomics Platform"/>
            <consortium name="The Broad Institute Genome Sequencing Center for Infectious Disease"/>
            <person name="Wu L."/>
            <person name="Ma J."/>
        </authorList>
    </citation>
    <scope>NUCLEOTIDE SEQUENCE [LARGE SCALE GENOMIC DNA]</scope>
    <source>
        <strain evidence="6">CCM 8908</strain>
    </source>
</reference>
<keyword evidence="3" id="KW-0804">Transcription</keyword>
<protein>
    <submittedName>
        <fullName evidence="5">MarR family winged helix-turn-helix transcriptional regulator</fullName>
    </submittedName>
</protein>
<dbReference type="PRINTS" id="PR00598">
    <property type="entry name" value="HTHMARR"/>
</dbReference>
<evidence type="ECO:0000256" key="2">
    <source>
        <dbReference type="ARBA" id="ARBA00023125"/>
    </source>
</evidence>
<feature type="domain" description="HTH marR-type" evidence="4">
    <location>
        <begin position="5"/>
        <end position="145"/>
    </location>
</feature>
<dbReference type="CDD" id="cd00090">
    <property type="entry name" value="HTH_ARSR"/>
    <property type="match status" value="1"/>
</dbReference>
<dbReference type="SUPFAM" id="SSF46785">
    <property type="entry name" value="Winged helix' DNA-binding domain"/>
    <property type="match status" value="1"/>
</dbReference>
<dbReference type="Proteomes" id="UP001596283">
    <property type="component" value="Unassembled WGS sequence"/>
</dbReference>
<evidence type="ECO:0000256" key="1">
    <source>
        <dbReference type="ARBA" id="ARBA00023015"/>
    </source>
</evidence>